<comment type="caution">
    <text evidence="1">The sequence shown here is derived from an EMBL/GenBank/DDBJ whole genome shotgun (WGS) entry which is preliminary data.</text>
</comment>
<reference evidence="1" key="1">
    <citation type="journal article" date="2014" name="Front. Microbiol.">
        <title>High frequency of phylogenetically diverse reductive dehalogenase-homologous genes in deep subseafloor sedimentary metagenomes.</title>
        <authorList>
            <person name="Kawai M."/>
            <person name="Futagami T."/>
            <person name="Toyoda A."/>
            <person name="Takaki Y."/>
            <person name="Nishi S."/>
            <person name="Hori S."/>
            <person name="Arai W."/>
            <person name="Tsubouchi T."/>
            <person name="Morono Y."/>
            <person name="Uchiyama I."/>
            <person name="Ito T."/>
            <person name="Fujiyama A."/>
            <person name="Inagaki F."/>
            <person name="Takami H."/>
        </authorList>
    </citation>
    <scope>NUCLEOTIDE SEQUENCE</scope>
    <source>
        <strain evidence="1">Expedition CK06-06</strain>
    </source>
</reference>
<evidence type="ECO:0000313" key="1">
    <source>
        <dbReference type="EMBL" id="GAI29059.1"/>
    </source>
</evidence>
<dbReference type="EMBL" id="BARV01019269">
    <property type="protein sequence ID" value="GAI29059.1"/>
    <property type="molecule type" value="Genomic_DNA"/>
</dbReference>
<proteinExistence type="predicted"/>
<protein>
    <submittedName>
        <fullName evidence="1">Uncharacterized protein</fullName>
    </submittedName>
</protein>
<gene>
    <name evidence="1" type="ORF">S06H3_32404</name>
</gene>
<sequence>MDGRMDKSKISLDPYVCAFDHTKNCPIRTMFKLQPENLLGYCAICYINPINKQEAKIDMEMLSEHLPRFMDMYLKIRKEEKDQLMDIIKTLADSRRE</sequence>
<organism evidence="1">
    <name type="scientific">marine sediment metagenome</name>
    <dbReference type="NCBI Taxonomy" id="412755"/>
    <lineage>
        <taxon>unclassified sequences</taxon>
        <taxon>metagenomes</taxon>
        <taxon>ecological metagenomes</taxon>
    </lineage>
</organism>
<accession>X1PDS3</accession>
<dbReference type="AlphaFoldDB" id="X1PDS3"/>
<name>X1PDS3_9ZZZZ</name>